<evidence type="ECO:0000313" key="2">
    <source>
        <dbReference type="EMBL" id="EFI94166.1"/>
    </source>
</evidence>
<dbReference type="AlphaFoldDB" id="D8QEH2"/>
<dbReference type="VEuPathDB" id="FungiDB:SCHCODRAFT_01114187"/>
<dbReference type="Proteomes" id="UP000007431">
    <property type="component" value="Unassembled WGS sequence"/>
</dbReference>
<protein>
    <submittedName>
        <fullName evidence="2">Uncharacterized protein</fullName>
    </submittedName>
</protein>
<dbReference type="STRING" id="578458.D8QEH2"/>
<dbReference type="eggNOG" id="ENOG502RD34">
    <property type="taxonomic scope" value="Eukaryota"/>
</dbReference>
<dbReference type="OMA" id="SHIMSAY"/>
<dbReference type="HOGENOM" id="CLU_002498_3_1_1"/>
<feature type="region of interest" description="Disordered" evidence="1">
    <location>
        <begin position="317"/>
        <end position="412"/>
    </location>
</feature>
<evidence type="ECO:0000313" key="3">
    <source>
        <dbReference type="Proteomes" id="UP000007431"/>
    </source>
</evidence>
<organism evidence="3">
    <name type="scientific">Schizophyllum commune (strain H4-8 / FGSC 9210)</name>
    <name type="common">Split gill fungus</name>
    <dbReference type="NCBI Taxonomy" id="578458"/>
    <lineage>
        <taxon>Eukaryota</taxon>
        <taxon>Fungi</taxon>
        <taxon>Dikarya</taxon>
        <taxon>Basidiomycota</taxon>
        <taxon>Agaricomycotina</taxon>
        <taxon>Agaricomycetes</taxon>
        <taxon>Agaricomycetidae</taxon>
        <taxon>Agaricales</taxon>
        <taxon>Schizophyllaceae</taxon>
        <taxon>Schizophyllum</taxon>
    </lineage>
</organism>
<proteinExistence type="predicted"/>
<name>D8QEH2_SCHCM</name>
<evidence type="ECO:0000256" key="1">
    <source>
        <dbReference type="SAM" id="MobiDB-lite"/>
    </source>
</evidence>
<dbReference type="EMBL" id="GL377310">
    <property type="protein sequence ID" value="EFI94166.1"/>
    <property type="molecule type" value="Genomic_DNA"/>
</dbReference>
<feature type="compositionally biased region" description="Acidic residues" evidence="1">
    <location>
        <begin position="358"/>
        <end position="405"/>
    </location>
</feature>
<gene>
    <name evidence="2" type="ORF">SCHCODRAFT_59947</name>
</gene>
<feature type="compositionally biased region" description="Acidic residues" evidence="1">
    <location>
        <begin position="320"/>
        <end position="335"/>
    </location>
</feature>
<keyword evidence="3" id="KW-1185">Reference proteome</keyword>
<dbReference type="InParanoid" id="D8QEH2"/>
<accession>D8QEH2</accession>
<reference evidence="2 3" key="1">
    <citation type="journal article" date="2010" name="Nat. Biotechnol.">
        <title>Genome sequence of the model mushroom Schizophyllum commune.</title>
        <authorList>
            <person name="Ohm R.A."/>
            <person name="de Jong J.F."/>
            <person name="Lugones L.G."/>
            <person name="Aerts A."/>
            <person name="Kothe E."/>
            <person name="Stajich J.E."/>
            <person name="de Vries R.P."/>
            <person name="Record E."/>
            <person name="Levasseur A."/>
            <person name="Baker S.E."/>
            <person name="Bartholomew K.A."/>
            <person name="Coutinho P.M."/>
            <person name="Erdmann S."/>
            <person name="Fowler T.J."/>
            <person name="Gathman A.C."/>
            <person name="Lombard V."/>
            <person name="Henrissat B."/>
            <person name="Knabe N."/>
            <person name="Kuees U."/>
            <person name="Lilly W.W."/>
            <person name="Lindquist E."/>
            <person name="Lucas S."/>
            <person name="Magnuson J.K."/>
            <person name="Piumi F."/>
            <person name="Raudaskoski M."/>
            <person name="Salamov A."/>
            <person name="Schmutz J."/>
            <person name="Schwarze F.W.M.R."/>
            <person name="vanKuyk P.A."/>
            <person name="Horton J.S."/>
            <person name="Grigoriev I.V."/>
            <person name="Woesten H.A.B."/>
        </authorList>
    </citation>
    <scope>NUCLEOTIDE SEQUENCE [LARGE SCALE GENOMIC DNA]</scope>
    <source>
        <strain evidence="3">H4-8 / FGSC 9210</strain>
    </source>
</reference>
<sequence length="412" mass="46823">MVRARRAQAVHDSFKAHTKRRAHQAAFKDNGLYEHHHITKSRNVWHTLSTFPSSHQGDPAIEVSPYAFRLAQYPITHEYQQGFVPKLQDHLLTRLLHRKFDGDEPDVYTSEERNQVRLQGRKFYEGRTCRINYTTYDCRRDQDTIHVGKNADIMMLSPETEEGAHPYWYARVLGIYHADVSTSHPLAPASSKVFQPMQFLFVRWYGFEPRYRCGSRLCKLPKIGFVEESQGSYAFGFLDPALVVRCCHLIPSFVDLRTDTLLHTKQPSMARATGETDDWLNYYVNVFADRDMLMRFFAGGGVGHAERRLTSVEVAKMGEQEEEVEGPLDDEDDEASASTHAMSDVEQSDVDMANPDAAEVDDNDSASDSDMEWENSEDSDEDASGSDEEPEAAAEEELEGTDGFEDSGYASY</sequence>